<evidence type="ECO:0000313" key="3">
    <source>
        <dbReference type="Proteomes" id="UP000279259"/>
    </source>
</evidence>
<dbReference type="PANTHER" id="PTHR13464">
    <property type="entry name" value="TRANSCRIPTIONAL REGULATOR PROTEIN HCNGP"/>
    <property type="match status" value="1"/>
</dbReference>
<dbReference type="GO" id="GO:0006355">
    <property type="term" value="P:regulation of DNA-templated transcription"/>
    <property type="evidence" value="ECO:0007669"/>
    <property type="project" value="InterPro"/>
</dbReference>
<accession>A0A427YWF4</accession>
<name>A0A427YWF4_9TREE</name>
<dbReference type="GO" id="GO:0005634">
    <property type="term" value="C:nucleus"/>
    <property type="evidence" value="ECO:0007669"/>
    <property type="project" value="TreeGrafter"/>
</dbReference>
<feature type="region of interest" description="Disordered" evidence="1">
    <location>
        <begin position="1"/>
        <end position="79"/>
    </location>
</feature>
<keyword evidence="3" id="KW-1185">Reference proteome</keyword>
<dbReference type="AlphaFoldDB" id="A0A427YWF4"/>
<comment type="caution">
    <text evidence="2">The sequence shown here is derived from an EMBL/GenBank/DDBJ whole genome shotgun (WGS) entry which is preliminary data.</text>
</comment>
<reference evidence="2 3" key="1">
    <citation type="submission" date="2018-11" db="EMBL/GenBank/DDBJ databases">
        <title>Genome sequence of Saitozyma podzolica DSM 27192.</title>
        <authorList>
            <person name="Aliyu H."/>
            <person name="Gorte O."/>
            <person name="Ochsenreither K."/>
        </authorList>
    </citation>
    <scope>NUCLEOTIDE SEQUENCE [LARGE SCALE GENOMIC DNA]</scope>
    <source>
        <strain evidence="2 3">DSM 27192</strain>
    </source>
</reference>
<proteinExistence type="predicted"/>
<dbReference type="EMBL" id="RSCD01000001">
    <property type="protein sequence ID" value="RSH95463.1"/>
    <property type="molecule type" value="Genomic_DNA"/>
</dbReference>
<feature type="region of interest" description="Disordered" evidence="1">
    <location>
        <begin position="230"/>
        <end position="351"/>
    </location>
</feature>
<feature type="compositionally biased region" description="Polar residues" evidence="1">
    <location>
        <begin position="57"/>
        <end position="75"/>
    </location>
</feature>
<dbReference type="OrthoDB" id="1714508at2759"/>
<sequence length="351" mass="37951">MRLSSQLVSRPTGSGSGSASPAPAPPPTTGINRSNHRPPHVSHPPPSASPSPLPENLTHTAQSRLPQSDLSSNPVTVAEASAEQVGFPGYEGLTDEEVFRAVTRPRARPVGPKTRASAGAGAGAGAAGTALTQEEDWGIPPEVDPNEADEGLKAKVAKFLQLKYEKDQHINTTLLSSSAFANPHIYAKLVEFVSIDETATAFPSGGWITRRGLSAEIPLHGPSALQAQQKAKQEAVKRAQEAGKRSAIDFKAGKYRDDAGSGSGSGGRREKDWATGADRDRERDRERSRQGERGGEGGKGRTRTRDDEPRDREKRYRKDEGRYRDERGNAGRYEEGRTGSGSRYDRPRERR</sequence>
<dbReference type="STRING" id="1890683.A0A427YWF4"/>
<feature type="region of interest" description="Disordered" evidence="1">
    <location>
        <begin position="100"/>
        <end position="139"/>
    </location>
</feature>
<evidence type="ECO:0000313" key="2">
    <source>
        <dbReference type="EMBL" id="RSH95463.1"/>
    </source>
</evidence>
<feature type="compositionally biased region" description="Basic and acidic residues" evidence="1">
    <location>
        <begin position="231"/>
        <end position="259"/>
    </location>
</feature>
<dbReference type="InterPro" id="IPR012479">
    <property type="entry name" value="SAP30BP"/>
</dbReference>
<dbReference type="Pfam" id="PF07818">
    <property type="entry name" value="HCNGP"/>
    <property type="match status" value="1"/>
</dbReference>
<feature type="compositionally biased region" description="Pro residues" evidence="1">
    <location>
        <begin position="41"/>
        <end position="53"/>
    </location>
</feature>
<feature type="compositionally biased region" description="Basic and acidic residues" evidence="1">
    <location>
        <begin position="267"/>
        <end position="351"/>
    </location>
</feature>
<dbReference type="Proteomes" id="UP000279259">
    <property type="component" value="Unassembled WGS sequence"/>
</dbReference>
<dbReference type="PANTHER" id="PTHR13464:SF0">
    <property type="entry name" value="SAP30-BINDING PROTEIN"/>
    <property type="match status" value="1"/>
</dbReference>
<evidence type="ECO:0000256" key="1">
    <source>
        <dbReference type="SAM" id="MobiDB-lite"/>
    </source>
</evidence>
<organism evidence="2 3">
    <name type="scientific">Saitozyma podzolica</name>
    <dbReference type="NCBI Taxonomy" id="1890683"/>
    <lineage>
        <taxon>Eukaryota</taxon>
        <taxon>Fungi</taxon>
        <taxon>Dikarya</taxon>
        <taxon>Basidiomycota</taxon>
        <taxon>Agaricomycotina</taxon>
        <taxon>Tremellomycetes</taxon>
        <taxon>Tremellales</taxon>
        <taxon>Trimorphomycetaceae</taxon>
        <taxon>Saitozyma</taxon>
    </lineage>
</organism>
<feature type="compositionally biased region" description="Low complexity" evidence="1">
    <location>
        <begin position="11"/>
        <end position="21"/>
    </location>
</feature>
<protein>
    <submittedName>
        <fullName evidence="2">Uncharacterized protein</fullName>
    </submittedName>
</protein>
<gene>
    <name evidence="2" type="ORF">EHS25_000555</name>
</gene>